<dbReference type="EMBL" id="LPIX01000092">
    <property type="protein sequence ID" value="KWD96334.1"/>
    <property type="molecule type" value="Genomic_DNA"/>
</dbReference>
<dbReference type="OrthoDB" id="9182420at2"/>
<comment type="caution">
    <text evidence="1">The sequence shown here is derived from an EMBL/GenBank/DDBJ whole genome shotgun (WGS) entry which is preliminary data.</text>
</comment>
<name>A0A107F666_9BURK</name>
<evidence type="ECO:0000313" key="1">
    <source>
        <dbReference type="EMBL" id="KWD96334.1"/>
    </source>
</evidence>
<sequence>MQIVNAAPPAGLPALLIVLDREIAQRHPAKAFYLRVEVENGAKHIDLDGAVTPLDARQLAREKGYEPTHWMVAAEGRPTMF</sequence>
<reference evidence="1 2" key="1">
    <citation type="submission" date="2015-11" db="EMBL/GenBank/DDBJ databases">
        <title>Expanding the genomic diversity of Burkholderia species for the development of highly accurate diagnostics.</title>
        <authorList>
            <person name="Sahl J."/>
            <person name="Keim P."/>
            <person name="Wagner D."/>
        </authorList>
    </citation>
    <scope>NUCLEOTIDE SEQUENCE [LARGE SCALE GENOMIC DNA]</scope>
    <source>
        <strain evidence="1 2">MSMB2167WGS</strain>
    </source>
</reference>
<protein>
    <submittedName>
        <fullName evidence="1">Uncharacterized protein</fullName>
    </submittedName>
</protein>
<accession>A0A107F666</accession>
<proteinExistence type="predicted"/>
<organism evidence="1 2">
    <name type="scientific">Burkholderia ubonensis</name>
    <dbReference type="NCBI Taxonomy" id="101571"/>
    <lineage>
        <taxon>Bacteria</taxon>
        <taxon>Pseudomonadati</taxon>
        <taxon>Pseudomonadota</taxon>
        <taxon>Betaproteobacteria</taxon>
        <taxon>Burkholderiales</taxon>
        <taxon>Burkholderiaceae</taxon>
        <taxon>Burkholderia</taxon>
        <taxon>Burkholderia cepacia complex</taxon>
    </lineage>
</organism>
<evidence type="ECO:0000313" key="2">
    <source>
        <dbReference type="Proteomes" id="UP000062998"/>
    </source>
</evidence>
<dbReference type="Proteomes" id="UP000062998">
    <property type="component" value="Unassembled WGS sequence"/>
</dbReference>
<dbReference type="RefSeq" id="WP_060326545.1">
    <property type="nucleotide sequence ID" value="NZ_LPIU01000025.1"/>
</dbReference>
<gene>
    <name evidence="1" type="ORF">WL73_23035</name>
</gene>
<dbReference type="AlphaFoldDB" id="A0A107F666"/>